<feature type="transmembrane region" description="Helical" evidence="4">
    <location>
        <begin position="95"/>
        <end position="116"/>
    </location>
</feature>
<name>A0ABP7J3J7_9ACTN</name>
<keyword evidence="4" id="KW-0812">Transmembrane</keyword>
<evidence type="ECO:0000256" key="1">
    <source>
        <dbReference type="ARBA" id="ARBA00004370"/>
    </source>
</evidence>
<comment type="caution">
    <text evidence="5">The sequence shown here is derived from an EMBL/GenBank/DDBJ whole genome shotgun (WGS) entry which is preliminary data.</text>
</comment>
<dbReference type="PANTHER" id="PTHR37042:SF4">
    <property type="entry name" value="OUTER MEMBRANE PROTEIN RV1973"/>
    <property type="match status" value="1"/>
</dbReference>
<organism evidence="5 6">
    <name type="scientific">Nocardioides panacisoli</name>
    <dbReference type="NCBI Taxonomy" id="627624"/>
    <lineage>
        <taxon>Bacteria</taxon>
        <taxon>Bacillati</taxon>
        <taxon>Actinomycetota</taxon>
        <taxon>Actinomycetes</taxon>
        <taxon>Propionibacteriales</taxon>
        <taxon>Nocardioidaceae</taxon>
        <taxon>Nocardioides</taxon>
    </lineage>
</organism>
<protein>
    <recommendedName>
        <fullName evidence="7">Mce-associated membrane protein</fullName>
    </recommendedName>
</protein>
<keyword evidence="6" id="KW-1185">Reference proteome</keyword>
<gene>
    <name evidence="5" type="ORF">GCM10022242_38780</name>
</gene>
<keyword evidence="2 4" id="KW-0472">Membrane</keyword>
<reference evidence="6" key="1">
    <citation type="journal article" date="2019" name="Int. J. Syst. Evol. Microbiol.">
        <title>The Global Catalogue of Microorganisms (GCM) 10K type strain sequencing project: providing services to taxonomists for standard genome sequencing and annotation.</title>
        <authorList>
            <consortium name="The Broad Institute Genomics Platform"/>
            <consortium name="The Broad Institute Genome Sequencing Center for Infectious Disease"/>
            <person name="Wu L."/>
            <person name="Ma J."/>
        </authorList>
    </citation>
    <scope>NUCLEOTIDE SEQUENCE [LARGE SCALE GENOMIC DNA]</scope>
    <source>
        <strain evidence="6">JCM 16953</strain>
    </source>
</reference>
<evidence type="ECO:0000313" key="6">
    <source>
        <dbReference type="Proteomes" id="UP001501821"/>
    </source>
</evidence>
<evidence type="ECO:0000313" key="5">
    <source>
        <dbReference type="EMBL" id="GAA3833917.1"/>
    </source>
</evidence>
<feature type="region of interest" description="Disordered" evidence="3">
    <location>
        <begin position="1"/>
        <end position="78"/>
    </location>
</feature>
<accession>A0ABP7J3J7</accession>
<evidence type="ECO:0000256" key="3">
    <source>
        <dbReference type="SAM" id="MobiDB-lite"/>
    </source>
</evidence>
<feature type="compositionally biased region" description="Basic residues" evidence="3">
    <location>
        <begin position="1"/>
        <end position="10"/>
    </location>
</feature>
<feature type="compositionally biased region" description="Acidic residues" evidence="3">
    <location>
        <begin position="56"/>
        <end position="66"/>
    </location>
</feature>
<sequence length="270" mass="28642">MTTSKPRRPASSRGGTSRPRRLAGQATPSQPSDDTADAGDAPESVDVETEPAPLEVEVEAAPEPEPEPAPPPAPVATEPAPERLAVLGRPGATRLLTIAVSVVAVVLVLEAAWFVVHSVHDNPVADTPAAGTIAVPSDRPVVASSVAVQEAVDEAATAAQKIVGRNYKTYDDDVDAALKLMTPDYAKDFKSTTDDVRAEFIRKKTDVQARVVGQGVVRANDTEVQALVFLNEYVTRGDGKAAKTVYTQYRALLTMVHTNKGWLVDGLDTK</sequence>
<comment type="subcellular location">
    <subcellularLocation>
        <location evidence="1">Membrane</location>
    </subcellularLocation>
</comment>
<evidence type="ECO:0000256" key="4">
    <source>
        <dbReference type="SAM" id="Phobius"/>
    </source>
</evidence>
<dbReference type="Proteomes" id="UP001501821">
    <property type="component" value="Unassembled WGS sequence"/>
</dbReference>
<dbReference type="EMBL" id="BAABAH010000019">
    <property type="protein sequence ID" value="GAA3833917.1"/>
    <property type="molecule type" value="Genomic_DNA"/>
</dbReference>
<evidence type="ECO:0000256" key="2">
    <source>
        <dbReference type="ARBA" id="ARBA00023136"/>
    </source>
</evidence>
<keyword evidence="4" id="KW-1133">Transmembrane helix</keyword>
<dbReference type="RefSeq" id="WP_344778615.1">
    <property type="nucleotide sequence ID" value="NZ_BAABAH010000019.1"/>
</dbReference>
<evidence type="ECO:0008006" key="7">
    <source>
        <dbReference type="Google" id="ProtNLM"/>
    </source>
</evidence>
<dbReference type="PANTHER" id="PTHR37042">
    <property type="entry name" value="OUTER MEMBRANE PROTEIN RV1973"/>
    <property type="match status" value="1"/>
</dbReference>
<proteinExistence type="predicted"/>